<dbReference type="Gene3D" id="2.60.120.40">
    <property type="match status" value="1"/>
</dbReference>
<evidence type="ECO:0000313" key="1">
    <source>
        <dbReference type="EMBL" id="AOY79224.1"/>
    </source>
</evidence>
<evidence type="ECO:0000313" key="2">
    <source>
        <dbReference type="Proteomes" id="UP000176944"/>
    </source>
</evidence>
<dbReference type="EMBL" id="CP017708">
    <property type="protein sequence ID" value="AOY79224.1"/>
    <property type="molecule type" value="Genomic_DNA"/>
</dbReference>
<dbReference type="Proteomes" id="UP000176944">
    <property type="component" value="Chromosome"/>
</dbReference>
<name>A0A1D9FVC3_MOOP1</name>
<sequence length="579" mass="62192">MIPTRTSQTVEWSQDKAHPHGISHHYSPLALLRCDGSKWELVEDRRAIFSPLTGVVSQSGGTMTGSLTIESALTVSDNVTLGNSDQDTVTIYGTVRSQHSSGSLRIADALNVSENLTVEGKVGIGTTQPGNYKLKVDGGDTHLNGAVTVSGNLEVEGNVTFRGDVIARDVEHQPGDVLLGDQDEDQITFHGTVRSQNSSRKLEIANGVNIAEDLSVNGNVGIAIDTPEKKLHVELGELRVRASHNQITADIGAFYAQNLTQGIGIGYNRIEAIGSNASQDIVIRPKGTGQVILDNSNLQVAGNLTIAGITKTQALDVGGFSRTQHINKDGAFYRYGGQAYIAVDDNLYIRDIAQSDNIKMHFNTNNGRLGINKTNPGANLDVNGNLKLQLGVAVNEFSNDGSLGGNNDLAVPTEKAVKTYVDNKISQGAVADGGTATRYQFYADTKFDGQNIKSSGTHVIIFVERNHPYQVFYDQSNALIAPTSCYYFFAATLQFSGGNGNGDGVIVGIYNNGDSNDNNTTIIVLEPGLIKNLTAQSITAMMKLDPKDRVDVRLEGVDKSTFSVSYSSFMGFLIGQYYN</sequence>
<dbReference type="AlphaFoldDB" id="A0A1D9FVC3"/>
<proteinExistence type="predicted"/>
<protein>
    <recommendedName>
        <fullName evidence="3">C1q domain-containing protein</fullName>
    </recommendedName>
</protein>
<dbReference type="InterPro" id="IPR008983">
    <property type="entry name" value="Tumour_necrosis_fac-like_dom"/>
</dbReference>
<gene>
    <name evidence="1" type="ORF">BJP36_04150</name>
</gene>
<organism evidence="1 2">
    <name type="scientific">Moorena producens (strain JHB)</name>
    <dbReference type="NCBI Taxonomy" id="1454205"/>
    <lineage>
        <taxon>Bacteria</taxon>
        <taxon>Bacillati</taxon>
        <taxon>Cyanobacteriota</taxon>
        <taxon>Cyanophyceae</taxon>
        <taxon>Coleofasciculales</taxon>
        <taxon>Coleofasciculaceae</taxon>
        <taxon>Moorena</taxon>
    </lineage>
</organism>
<reference evidence="2" key="1">
    <citation type="submission" date="2016-10" db="EMBL/GenBank/DDBJ databases">
        <title>Comparative genomics uncovers the prolific and rare metabolic potential of the cyanobacterial genus Moorea.</title>
        <authorList>
            <person name="Leao T."/>
            <person name="Castelao G."/>
            <person name="Korobeynikov A."/>
            <person name="Monroe E.A."/>
            <person name="Podell S."/>
            <person name="Glukhov E."/>
            <person name="Allen E."/>
            <person name="Gerwick W.H."/>
            <person name="Gerwick L."/>
        </authorList>
    </citation>
    <scope>NUCLEOTIDE SEQUENCE [LARGE SCALE GENOMIC DNA]</scope>
    <source>
        <strain evidence="2">JHB</strain>
    </source>
</reference>
<evidence type="ECO:0008006" key="3">
    <source>
        <dbReference type="Google" id="ProtNLM"/>
    </source>
</evidence>
<accession>A0A1D9FVC3</accession>